<sequence>MADNKKPADDARAKFLEALEKKKSKNAPAPKEGRSSGSKVSGGQATGGAPGRFQRKSGSSGSAAG</sequence>
<keyword evidence="3" id="KW-1185">Reference proteome</keyword>
<dbReference type="RefSeq" id="WP_095697465.1">
    <property type="nucleotide sequence ID" value="NZ_CP016782.1"/>
</dbReference>
<dbReference type="OrthoDB" id="4319558at2"/>
<dbReference type="EMBL" id="CP016782">
    <property type="protein sequence ID" value="ASY27171.1"/>
    <property type="molecule type" value="Genomic_DNA"/>
</dbReference>
<evidence type="ECO:0000313" key="3">
    <source>
        <dbReference type="Proteomes" id="UP000217221"/>
    </source>
</evidence>
<organism evidence="2 3">
    <name type="scientific">Candidatus Planktophila limnetica</name>
    <dbReference type="NCBI Taxonomy" id="573600"/>
    <lineage>
        <taxon>Bacteria</taxon>
        <taxon>Bacillati</taxon>
        <taxon>Actinomycetota</taxon>
        <taxon>Actinomycetes</taxon>
        <taxon>Candidatus Nanopelagicales</taxon>
        <taxon>Candidatus Nanopelagicaceae</taxon>
        <taxon>Candidatus Planktophila</taxon>
    </lineage>
</organism>
<accession>A0A249LDI2</accession>
<gene>
    <name evidence="2" type="ORF">PHILAsVB114_00470</name>
</gene>
<evidence type="ECO:0000256" key="1">
    <source>
        <dbReference type="SAM" id="MobiDB-lite"/>
    </source>
</evidence>
<dbReference type="Pfam" id="PF17227">
    <property type="entry name" value="DUF5302"/>
    <property type="match status" value="1"/>
</dbReference>
<evidence type="ECO:0000313" key="2">
    <source>
        <dbReference type="EMBL" id="ASY27171.1"/>
    </source>
</evidence>
<dbReference type="Proteomes" id="UP000217221">
    <property type="component" value="Chromosome"/>
</dbReference>
<dbReference type="InterPro" id="IPR035172">
    <property type="entry name" value="DUF5302"/>
</dbReference>
<reference evidence="2 3" key="1">
    <citation type="submission" date="2016-07" db="EMBL/GenBank/DDBJ databases">
        <title>High microdiversification within the ubiquitous acI lineage of Actinobacteria.</title>
        <authorList>
            <person name="Neuenschwander S.M."/>
            <person name="Salcher M."/>
            <person name="Ghai R."/>
            <person name="Pernthaler J."/>
        </authorList>
    </citation>
    <scope>NUCLEOTIDE SEQUENCE [LARGE SCALE GENOMIC DNA]</scope>
    <source>
        <strain evidence="2">MMS-VB-114</strain>
    </source>
</reference>
<proteinExistence type="predicted"/>
<name>A0A249LDI2_9ACTN</name>
<protein>
    <recommendedName>
        <fullName evidence="4">DUF5302 domain-containing protein</fullName>
    </recommendedName>
</protein>
<feature type="region of interest" description="Disordered" evidence="1">
    <location>
        <begin position="1"/>
        <end position="65"/>
    </location>
</feature>
<evidence type="ECO:0008006" key="4">
    <source>
        <dbReference type="Google" id="ProtNLM"/>
    </source>
</evidence>
<dbReference type="KEGG" id="plim:PHILAsVB114_00470"/>
<feature type="compositionally biased region" description="Basic and acidic residues" evidence="1">
    <location>
        <begin position="1"/>
        <end position="21"/>
    </location>
</feature>
<dbReference type="AlphaFoldDB" id="A0A249LDI2"/>
<feature type="compositionally biased region" description="Polar residues" evidence="1">
    <location>
        <begin position="56"/>
        <end position="65"/>
    </location>
</feature>